<comment type="similarity">
    <text evidence="7">Belongs to the MoaC family.</text>
</comment>
<comment type="pathway">
    <text evidence="2 7">Cofactor biosynthesis; molybdopterin biosynthesis.</text>
</comment>
<dbReference type="NCBIfam" id="NF006870">
    <property type="entry name" value="PRK09364.1"/>
    <property type="match status" value="1"/>
</dbReference>
<dbReference type="OrthoDB" id="9794429at2"/>
<comment type="subunit">
    <text evidence="7">Homohexamer; trimer of dimers.</text>
</comment>
<dbReference type="Proteomes" id="UP000272193">
    <property type="component" value="Unassembled WGS sequence"/>
</dbReference>
<dbReference type="EMBL" id="RKQL01000001">
    <property type="protein sequence ID" value="RPE72347.1"/>
    <property type="molecule type" value="Genomic_DNA"/>
</dbReference>
<name>A0A3N4V5F3_9BURK</name>
<organism evidence="9 10">
    <name type="scientific">Tibeticola sediminis</name>
    <dbReference type="NCBI Taxonomy" id="1917811"/>
    <lineage>
        <taxon>Bacteria</taxon>
        <taxon>Pseudomonadati</taxon>
        <taxon>Pseudomonadota</taxon>
        <taxon>Betaproteobacteria</taxon>
        <taxon>Burkholderiales</taxon>
        <taxon>Comamonadaceae</taxon>
        <taxon>Tibeticola</taxon>
    </lineage>
</organism>
<evidence type="ECO:0000256" key="6">
    <source>
        <dbReference type="ARBA" id="ARBA00055087"/>
    </source>
</evidence>
<dbReference type="UniPathway" id="UPA00344"/>
<comment type="function">
    <text evidence="6 7">Catalyzes the conversion of (8S)-3',8-cyclo-7,8-dihydroguanosine 5'-triphosphate to cyclic pyranopterin monophosphate (cPMP).</text>
</comment>
<dbReference type="InterPro" id="IPR036522">
    <property type="entry name" value="MoaC_sf"/>
</dbReference>
<keyword evidence="4 7" id="KW-0501">Molybdenum cofactor biosynthesis</keyword>
<evidence type="ECO:0000256" key="7">
    <source>
        <dbReference type="HAMAP-Rule" id="MF_01224"/>
    </source>
</evidence>
<feature type="binding site" evidence="7">
    <location>
        <begin position="124"/>
        <end position="125"/>
    </location>
    <ligand>
        <name>substrate</name>
    </ligand>
</feature>
<dbReference type="Gene3D" id="3.30.70.640">
    <property type="entry name" value="Molybdopterin cofactor biosynthesis C (MoaC) domain"/>
    <property type="match status" value="1"/>
</dbReference>
<feature type="active site" evidence="7">
    <location>
        <position position="139"/>
    </location>
</feature>
<dbReference type="GO" id="GO:0061799">
    <property type="term" value="F:cyclic pyranopterin monophosphate synthase activity"/>
    <property type="evidence" value="ECO:0007669"/>
    <property type="project" value="UniProtKB-UniRule"/>
</dbReference>
<evidence type="ECO:0000256" key="3">
    <source>
        <dbReference type="ARBA" id="ARBA00012575"/>
    </source>
</evidence>
<dbReference type="PANTHER" id="PTHR22960">
    <property type="entry name" value="MOLYBDOPTERIN COFACTOR SYNTHESIS PROTEIN A"/>
    <property type="match status" value="1"/>
</dbReference>
<gene>
    <name evidence="7" type="primary">moaC</name>
    <name evidence="9" type="ORF">EDC62_0035</name>
</gene>
<feature type="binding site" evidence="7">
    <location>
        <begin position="82"/>
        <end position="84"/>
    </location>
    <ligand>
        <name>substrate</name>
    </ligand>
</feature>
<dbReference type="CDD" id="cd01420">
    <property type="entry name" value="MoaC_PE"/>
    <property type="match status" value="1"/>
</dbReference>
<dbReference type="SUPFAM" id="SSF55040">
    <property type="entry name" value="Molybdenum cofactor biosynthesis protein C, MoaC"/>
    <property type="match status" value="1"/>
</dbReference>
<dbReference type="InterPro" id="IPR002820">
    <property type="entry name" value="Mopterin_CF_biosynth-C_dom"/>
</dbReference>
<evidence type="ECO:0000256" key="4">
    <source>
        <dbReference type="ARBA" id="ARBA00023150"/>
    </source>
</evidence>
<protein>
    <recommendedName>
        <fullName evidence="3 7">Cyclic pyranopterin monophosphate synthase</fullName>
        <ecNumber evidence="3 7">4.6.1.17</ecNumber>
    </recommendedName>
    <alternativeName>
        <fullName evidence="7">Molybdenum cofactor biosynthesis protein C</fullName>
    </alternativeName>
</protein>
<sequence length="176" mass="18670">MKTDPSDTSTLTHFDAQGRAHMVDVAEKPATRRTAVAAGRIEMQPATLEQIRAGTSRKGDVLGIARIAGIMAAKRTSDLIPLCHPLALTHVAIELTASAPERGETPAVECQATVETVGPTGVEMEALTAVQVALLTIYDMCKAVDRGMTIQSVRLIEKKGGKSGHYRREGASGHAE</sequence>
<feature type="domain" description="Molybdopterin cofactor biosynthesis C (MoaC)" evidence="8">
    <location>
        <begin position="22"/>
        <end position="161"/>
    </location>
</feature>
<keyword evidence="5 7" id="KW-0456">Lyase</keyword>
<dbReference type="AlphaFoldDB" id="A0A3N4V5F3"/>
<evidence type="ECO:0000256" key="5">
    <source>
        <dbReference type="ARBA" id="ARBA00023239"/>
    </source>
</evidence>
<evidence type="ECO:0000313" key="9">
    <source>
        <dbReference type="EMBL" id="RPE72347.1"/>
    </source>
</evidence>
<comment type="caution">
    <text evidence="9">The sequence shown here is derived from an EMBL/GenBank/DDBJ whole genome shotgun (WGS) entry which is preliminary data.</text>
</comment>
<dbReference type="InterPro" id="IPR050105">
    <property type="entry name" value="MoCo_biosynth_MoaA/MoaC"/>
</dbReference>
<accession>A0A3N4V5F3</accession>
<dbReference type="EC" id="4.6.1.17" evidence="3 7"/>
<reference evidence="9 10" key="1">
    <citation type="submission" date="2018-11" db="EMBL/GenBank/DDBJ databases">
        <title>Genomic Encyclopedia of Type Strains, Phase IV (KMG-IV): sequencing the most valuable type-strain genomes for metagenomic binning, comparative biology and taxonomic classification.</title>
        <authorList>
            <person name="Goeker M."/>
        </authorList>
    </citation>
    <scope>NUCLEOTIDE SEQUENCE [LARGE SCALE GENOMIC DNA]</scope>
    <source>
        <strain evidence="9 10">DSM 101684</strain>
    </source>
</reference>
<dbReference type="InterPro" id="IPR047594">
    <property type="entry name" value="MoaC_bact/euk"/>
</dbReference>
<dbReference type="Pfam" id="PF01967">
    <property type="entry name" value="MoaC"/>
    <property type="match status" value="1"/>
</dbReference>
<evidence type="ECO:0000256" key="2">
    <source>
        <dbReference type="ARBA" id="ARBA00005046"/>
    </source>
</evidence>
<dbReference type="GO" id="GO:0006777">
    <property type="term" value="P:Mo-molybdopterin cofactor biosynthetic process"/>
    <property type="evidence" value="ECO:0007669"/>
    <property type="project" value="UniProtKB-UniRule"/>
</dbReference>
<evidence type="ECO:0000313" key="10">
    <source>
        <dbReference type="Proteomes" id="UP000272193"/>
    </source>
</evidence>
<dbReference type="NCBIfam" id="TIGR00581">
    <property type="entry name" value="moaC"/>
    <property type="match status" value="1"/>
</dbReference>
<dbReference type="HAMAP" id="MF_01224_B">
    <property type="entry name" value="MoaC_B"/>
    <property type="match status" value="1"/>
</dbReference>
<evidence type="ECO:0000256" key="1">
    <source>
        <dbReference type="ARBA" id="ARBA00001637"/>
    </source>
</evidence>
<dbReference type="RefSeq" id="WP_124219162.1">
    <property type="nucleotide sequence ID" value="NZ_RKQL01000001.1"/>
</dbReference>
<comment type="catalytic activity">
    <reaction evidence="1 7">
        <text>(8S)-3',8-cyclo-7,8-dihydroguanosine 5'-triphosphate = cyclic pyranopterin phosphate + diphosphate</text>
        <dbReference type="Rhea" id="RHEA:49580"/>
        <dbReference type="ChEBI" id="CHEBI:33019"/>
        <dbReference type="ChEBI" id="CHEBI:59648"/>
        <dbReference type="ChEBI" id="CHEBI:131766"/>
        <dbReference type="EC" id="4.6.1.17"/>
    </reaction>
</comment>
<keyword evidence="10" id="KW-1185">Reference proteome</keyword>
<dbReference type="InterPro" id="IPR023045">
    <property type="entry name" value="MoaC"/>
</dbReference>
<proteinExistence type="inferred from homology"/>
<evidence type="ECO:0000259" key="8">
    <source>
        <dbReference type="Pfam" id="PF01967"/>
    </source>
</evidence>